<name>A0A9D4FQ57_DREPO</name>
<keyword evidence="2" id="KW-1185">Reference proteome</keyword>
<proteinExistence type="predicted"/>
<dbReference type="Proteomes" id="UP000828390">
    <property type="component" value="Unassembled WGS sequence"/>
</dbReference>
<accession>A0A9D4FQ57</accession>
<evidence type="ECO:0000313" key="1">
    <source>
        <dbReference type="EMBL" id="KAH3803409.1"/>
    </source>
</evidence>
<reference evidence="1" key="1">
    <citation type="journal article" date="2019" name="bioRxiv">
        <title>The Genome of the Zebra Mussel, Dreissena polymorpha: A Resource for Invasive Species Research.</title>
        <authorList>
            <person name="McCartney M.A."/>
            <person name="Auch B."/>
            <person name="Kono T."/>
            <person name="Mallez S."/>
            <person name="Zhang Y."/>
            <person name="Obille A."/>
            <person name="Becker A."/>
            <person name="Abrahante J.E."/>
            <person name="Garbe J."/>
            <person name="Badalamenti J.P."/>
            <person name="Herman A."/>
            <person name="Mangelson H."/>
            <person name="Liachko I."/>
            <person name="Sullivan S."/>
            <person name="Sone E.D."/>
            <person name="Koren S."/>
            <person name="Silverstein K.A.T."/>
            <person name="Beckman K.B."/>
            <person name="Gohl D.M."/>
        </authorList>
    </citation>
    <scope>NUCLEOTIDE SEQUENCE</scope>
    <source>
        <strain evidence="1">Duluth1</strain>
        <tissue evidence="1">Whole animal</tissue>
    </source>
</reference>
<comment type="caution">
    <text evidence="1">The sequence shown here is derived from an EMBL/GenBank/DDBJ whole genome shotgun (WGS) entry which is preliminary data.</text>
</comment>
<protein>
    <submittedName>
        <fullName evidence="1">Uncharacterized protein</fullName>
    </submittedName>
</protein>
<dbReference type="EMBL" id="JAIWYP010000006">
    <property type="protein sequence ID" value="KAH3803409.1"/>
    <property type="molecule type" value="Genomic_DNA"/>
</dbReference>
<dbReference type="AlphaFoldDB" id="A0A9D4FQ57"/>
<sequence>MQYEGLIYSVECVNGKSCLETLNGARLNATLVSGTFGKTLFVENDVYGKCPTYLPLQVAAVNIVSSYACYRQVAVI</sequence>
<reference evidence="1" key="2">
    <citation type="submission" date="2020-11" db="EMBL/GenBank/DDBJ databases">
        <authorList>
            <person name="McCartney M.A."/>
            <person name="Auch B."/>
            <person name="Kono T."/>
            <person name="Mallez S."/>
            <person name="Becker A."/>
            <person name="Gohl D.M."/>
            <person name="Silverstein K.A.T."/>
            <person name="Koren S."/>
            <person name="Bechman K.B."/>
            <person name="Herman A."/>
            <person name="Abrahante J.E."/>
            <person name="Garbe J."/>
        </authorList>
    </citation>
    <scope>NUCLEOTIDE SEQUENCE</scope>
    <source>
        <strain evidence="1">Duluth1</strain>
        <tissue evidence="1">Whole animal</tissue>
    </source>
</reference>
<organism evidence="1 2">
    <name type="scientific">Dreissena polymorpha</name>
    <name type="common">Zebra mussel</name>
    <name type="synonym">Mytilus polymorpha</name>
    <dbReference type="NCBI Taxonomy" id="45954"/>
    <lineage>
        <taxon>Eukaryota</taxon>
        <taxon>Metazoa</taxon>
        <taxon>Spiralia</taxon>
        <taxon>Lophotrochozoa</taxon>
        <taxon>Mollusca</taxon>
        <taxon>Bivalvia</taxon>
        <taxon>Autobranchia</taxon>
        <taxon>Heteroconchia</taxon>
        <taxon>Euheterodonta</taxon>
        <taxon>Imparidentia</taxon>
        <taxon>Neoheterodontei</taxon>
        <taxon>Myida</taxon>
        <taxon>Dreissenoidea</taxon>
        <taxon>Dreissenidae</taxon>
        <taxon>Dreissena</taxon>
    </lineage>
</organism>
<gene>
    <name evidence="1" type="ORF">DPMN_131670</name>
</gene>
<evidence type="ECO:0000313" key="2">
    <source>
        <dbReference type="Proteomes" id="UP000828390"/>
    </source>
</evidence>